<sequence length="102" mass="11861">MTSPQRAHRDHGCSWRHYAEQQIPTETFRSSSLSRVFCKASPNDRARNPNSRNGMHDWRSIRGEILGAREHAKESGGRTSRSHALGLAFQRYRLMRKVYRAH</sequence>
<evidence type="ECO:0000313" key="2">
    <source>
        <dbReference type="Proteomes" id="UP000499080"/>
    </source>
</evidence>
<dbReference type="Proteomes" id="UP000499080">
    <property type="component" value="Unassembled WGS sequence"/>
</dbReference>
<comment type="caution">
    <text evidence="1">The sequence shown here is derived from an EMBL/GenBank/DDBJ whole genome shotgun (WGS) entry which is preliminary data.</text>
</comment>
<evidence type="ECO:0000313" key="1">
    <source>
        <dbReference type="EMBL" id="GBM53288.1"/>
    </source>
</evidence>
<dbReference type="EMBL" id="BGPR01001412">
    <property type="protein sequence ID" value="GBM53288.1"/>
    <property type="molecule type" value="Genomic_DNA"/>
</dbReference>
<accession>A0A4Y2GLC3</accession>
<name>A0A4Y2GLC3_ARAVE</name>
<dbReference type="AlphaFoldDB" id="A0A4Y2GLC3"/>
<reference evidence="1 2" key="1">
    <citation type="journal article" date="2019" name="Sci. Rep.">
        <title>Orb-weaving spider Araneus ventricosus genome elucidates the spidroin gene catalogue.</title>
        <authorList>
            <person name="Kono N."/>
            <person name="Nakamura H."/>
            <person name="Ohtoshi R."/>
            <person name="Moran D.A.P."/>
            <person name="Shinohara A."/>
            <person name="Yoshida Y."/>
            <person name="Fujiwara M."/>
            <person name="Mori M."/>
            <person name="Tomita M."/>
            <person name="Arakawa K."/>
        </authorList>
    </citation>
    <scope>NUCLEOTIDE SEQUENCE [LARGE SCALE GENOMIC DNA]</scope>
</reference>
<organism evidence="1 2">
    <name type="scientific">Araneus ventricosus</name>
    <name type="common">Orbweaver spider</name>
    <name type="synonym">Epeira ventricosa</name>
    <dbReference type="NCBI Taxonomy" id="182803"/>
    <lineage>
        <taxon>Eukaryota</taxon>
        <taxon>Metazoa</taxon>
        <taxon>Ecdysozoa</taxon>
        <taxon>Arthropoda</taxon>
        <taxon>Chelicerata</taxon>
        <taxon>Arachnida</taxon>
        <taxon>Araneae</taxon>
        <taxon>Araneomorphae</taxon>
        <taxon>Entelegynae</taxon>
        <taxon>Araneoidea</taxon>
        <taxon>Araneidae</taxon>
        <taxon>Araneus</taxon>
    </lineage>
</organism>
<protein>
    <submittedName>
        <fullName evidence="1">Uncharacterized protein</fullName>
    </submittedName>
</protein>
<keyword evidence="2" id="KW-1185">Reference proteome</keyword>
<gene>
    <name evidence="1" type="ORF">AVEN_52313_1</name>
</gene>
<proteinExistence type="predicted"/>